<dbReference type="RefSeq" id="WP_386821095.1">
    <property type="nucleotide sequence ID" value="NZ_JBHUIT010000031.1"/>
</dbReference>
<keyword evidence="6" id="KW-0378">Hydrolase</keyword>
<accession>A0ABW5DBA5</accession>
<dbReference type="EC" id="2.1.1.182" evidence="8"/>
<keyword evidence="3 8" id="KW-0489">Methyltransferase</keyword>
<gene>
    <name evidence="8 11" type="primary">rsmA</name>
    <name evidence="8" type="synonym">ksgA</name>
    <name evidence="11" type="ORF">ACFSSA_13775</name>
</gene>
<dbReference type="PROSITE" id="PS01131">
    <property type="entry name" value="RRNA_A_DIMETH"/>
    <property type="match status" value="1"/>
</dbReference>
<dbReference type="EMBL" id="JBHUIT010000031">
    <property type="protein sequence ID" value="MFD2257745.1"/>
    <property type="molecule type" value="Genomic_DNA"/>
</dbReference>
<dbReference type="PANTHER" id="PTHR11727">
    <property type="entry name" value="DIMETHYLADENOSINE TRANSFERASE"/>
    <property type="match status" value="1"/>
</dbReference>
<evidence type="ECO:0000256" key="6">
    <source>
        <dbReference type="ARBA" id="ARBA00022801"/>
    </source>
</evidence>
<evidence type="ECO:0000256" key="1">
    <source>
        <dbReference type="ARBA" id="ARBA00022490"/>
    </source>
</evidence>
<evidence type="ECO:0000256" key="9">
    <source>
        <dbReference type="PROSITE-ProRule" id="PRU01026"/>
    </source>
</evidence>
<dbReference type="GO" id="GO:0052908">
    <property type="term" value="F:16S rRNA (adenine(1518)-N(6)/adenine(1519)-N(6))-dimethyltransferase activity"/>
    <property type="evidence" value="ECO:0007669"/>
    <property type="project" value="UniProtKB-EC"/>
</dbReference>
<evidence type="ECO:0000259" key="10">
    <source>
        <dbReference type="PROSITE" id="PS51462"/>
    </source>
</evidence>
<feature type="binding site" evidence="8 9">
    <location>
        <position position="97"/>
    </location>
    <ligand>
        <name>S-adenosyl-L-methionine</name>
        <dbReference type="ChEBI" id="CHEBI:59789"/>
    </ligand>
</feature>
<evidence type="ECO:0000256" key="8">
    <source>
        <dbReference type="HAMAP-Rule" id="MF_00607"/>
    </source>
</evidence>
<dbReference type="CDD" id="cd02440">
    <property type="entry name" value="AdoMet_MTases"/>
    <property type="match status" value="1"/>
</dbReference>
<keyword evidence="1 8" id="KW-0963">Cytoplasm</keyword>
<dbReference type="InterPro" id="IPR020598">
    <property type="entry name" value="rRNA_Ade_methylase_Trfase_N"/>
</dbReference>
<dbReference type="SUPFAM" id="SSF55811">
    <property type="entry name" value="Nudix"/>
    <property type="match status" value="1"/>
</dbReference>
<feature type="binding site" evidence="8 9">
    <location>
        <position position="72"/>
    </location>
    <ligand>
        <name>S-adenosyl-L-methionine</name>
        <dbReference type="ChEBI" id="CHEBI:59789"/>
    </ligand>
</feature>
<reference evidence="12" key="1">
    <citation type="journal article" date="2019" name="Int. J. Syst. Evol. Microbiol.">
        <title>The Global Catalogue of Microorganisms (GCM) 10K type strain sequencing project: providing services to taxonomists for standard genome sequencing and annotation.</title>
        <authorList>
            <consortium name="The Broad Institute Genomics Platform"/>
            <consortium name="The Broad Institute Genome Sequencing Center for Infectious Disease"/>
            <person name="Wu L."/>
            <person name="Ma J."/>
        </authorList>
    </citation>
    <scope>NUCLEOTIDE SEQUENCE [LARGE SCALE GENOMIC DNA]</scope>
    <source>
        <strain evidence="12">CGMCC 4.7106</strain>
    </source>
</reference>
<keyword evidence="12" id="KW-1185">Reference proteome</keyword>
<dbReference type="Proteomes" id="UP001597375">
    <property type="component" value="Unassembled WGS sequence"/>
</dbReference>
<dbReference type="InterPro" id="IPR023165">
    <property type="entry name" value="rRNA_Ade_diMease-like_C"/>
</dbReference>
<comment type="catalytic activity">
    <reaction evidence="8">
        <text>adenosine(1518)/adenosine(1519) in 16S rRNA + 4 S-adenosyl-L-methionine = N(6)-dimethyladenosine(1518)/N(6)-dimethyladenosine(1519) in 16S rRNA + 4 S-adenosyl-L-homocysteine + 4 H(+)</text>
        <dbReference type="Rhea" id="RHEA:19609"/>
        <dbReference type="Rhea" id="RHEA-COMP:10232"/>
        <dbReference type="Rhea" id="RHEA-COMP:10233"/>
        <dbReference type="ChEBI" id="CHEBI:15378"/>
        <dbReference type="ChEBI" id="CHEBI:57856"/>
        <dbReference type="ChEBI" id="CHEBI:59789"/>
        <dbReference type="ChEBI" id="CHEBI:74411"/>
        <dbReference type="ChEBI" id="CHEBI:74493"/>
        <dbReference type="EC" id="2.1.1.182"/>
    </reaction>
</comment>
<dbReference type="CDD" id="cd04692">
    <property type="entry name" value="NUDIX_Hydrolase"/>
    <property type="match status" value="1"/>
</dbReference>
<evidence type="ECO:0000313" key="11">
    <source>
        <dbReference type="EMBL" id="MFD2257745.1"/>
    </source>
</evidence>
<dbReference type="NCBIfam" id="TIGR00755">
    <property type="entry name" value="ksgA"/>
    <property type="match status" value="1"/>
</dbReference>
<proteinExistence type="inferred from homology"/>
<dbReference type="SMART" id="SM00650">
    <property type="entry name" value="rADc"/>
    <property type="match status" value="1"/>
</dbReference>
<name>A0ABW5DBA5_9BACT</name>
<dbReference type="Gene3D" id="3.90.79.10">
    <property type="entry name" value="Nucleoside Triphosphate Pyrophosphohydrolase"/>
    <property type="match status" value="1"/>
</dbReference>
<dbReference type="InterPro" id="IPR020596">
    <property type="entry name" value="rRNA_Ade_Mease_Trfase_CS"/>
</dbReference>
<feature type="binding site" evidence="8 9">
    <location>
        <position position="26"/>
    </location>
    <ligand>
        <name>S-adenosyl-L-methionine</name>
        <dbReference type="ChEBI" id="CHEBI:59789"/>
    </ligand>
</feature>
<dbReference type="PROSITE" id="PS00893">
    <property type="entry name" value="NUDIX_BOX"/>
    <property type="match status" value="1"/>
</dbReference>
<evidence type="ECO:0000313" key="12">
    <source>
        <dbReference type="Proteomes" id="UP001597375"/>
    </source>
</evidence>
<dbReference type="PANTHER" id="PTHR11727:SF7">
    <property type="entry name" value="DIMETHYLADENOSINE TRANSFERASE-RELATED"/>
    <property type="match status" value="1"/>
</dbReference>
<dbReference type="InterPro" id="IPR001737">
    <property type="entry name" value="KsgA/Erm"/>
</dbReference>
<organism evidence="11 12">
    <name type="scientific">Luteolibacter algae</name>
    <dbReference type="NCBI Taxonomy" id="454151"/>
    <lineage>
        <taxon>Bacteria</taxon>
        <taxon>Pseudomonadati</taxon>
        <taxon>Verrucomicrobiota</taxon>
        <taxon>Verrucomicrobiia</taxon>
        <taxon>Verrucomicrobiales</taxon>
        <taxon>Verrucomicrobiaceae</taxon>
        <taxon>Luteolibacter</taxon>
    </lineage>
</organism>
<dbReference type="InterPro" id="IPR029063">
    <property type="entry name" value="SAM-dependent_MTases_sf"/>
</dbReference>
<dbReference type="InterPro" id="IPR020084">
    <property type="entry name" value="NUDIX_hydrolase_CS"/>
</dbReference>
<feature type="binding site" evidence="8 9">
    <location>
        <position position="24"/>
    </location>
    <ligand>
        <name>S-adenosyl-L-methionine</name>
        <dbReference type="ChEBI" id="CHEBI:59789"/>
    </ligand>
</feature>
<sequence>MTGHEIRDILERANVLPSKQLGQNFLTDPNMARWIVSQLELTPDDTVVEVGPGTGSLTEHVLGKAKHVILIEFDPRLAQALTERFRDREDVEVHLADGAKFDRRLLFKHRTVKFLGNLPYSSGGAIMKNMLSRPHPFSRAVIMLQKEVIDRLGAQPGCKEYGVLSLRMQVNWHIQSLRVVPPEAFHPRPSIDSAVAVLTPREDKNAPTFDARLFDELVRRGFAQRRKQIKKQLPDTPSWEAVSEKLGLPLTVRGEALDLQKWIDLTRAYDSNPLGDKPQNDDELFDVVDENDELKGTATRAVVHRDNLIHRAVHVFVINKNGDLYLQKRSLRKDRNPGLWDSSVSGHLDAGENYQQAAIRELSEEIGIPKVTAEDLEHLASLQPTAENGWEHIYLFLTRHTGSVSFPAAEIESMMPFPIVEIAKWIEKKPDDFSPAFLKMFAAYQSR</sequence>
<evidence type="ECO:0000256" key="2">
    <source>
        <dbReference type="ARBA" id="ARBA00022552"/>
    </source>
</evidence>
<feature type="binding site" evidence="8 9">
    <location>
        <position position="51"/>
    </location>
    <ligand>
        <name>S-adenosyl-L-methionine</name>
        <dbReference type="ChEBI" id="CHEBI:59789"/>
    </ligand>
</feature>
<evidence type="ECO:0000256" key="7">
    <source>
        <dbReference type="ARBA" id="ARBA00022884"/>
    </source>
</evidence>
<feature type="domain" description="Nudix hydrolase" evidence="10">
    <location>
        <begin position="308"/>
        <end position="439"/>
    </location>
</feature>
<dbReference type="HAMAP" id="MF_00607">
    <property type="entry name" value="16SrRNA_methyltr_A"/>
    <property type="match status" value="1"/>
</dbReference>
<dbReference type="Gene3D" id="3.40.50.150">
    <property type="entry name" value="Vaccinia Virus protein VP39"/>
    <property type="match status" value="1"/>
</dbReference>
<dbReference type="SUPFAM" id="SSF53335">
    <property type="entry name" value="S-adenosyl-L-methionine-dependent methyltransferases"/>
    <property type="match status" value="1"/>
</dbReference>
<dbReference type="Pfam" id="PF00293">
    <property type="entry name" value="NUDIX"/>
    <property type="match status" value="1"/>
</dbReference>
<keyword evidence="5 8" id="KW-0949">S-adenosyl-L-methionine</keyword>
<comment type="subcellular location">
    <subcellularLocation>
        <location evidence="8">Cytoplasm</location>
    </subcellularLocation>
</comment>
<dbReference type="Gene3D" id="1.10.8.100">
    <property type="entry name" value="Ribosomal RNA adenine dimethylase-like, domain 2"/>
    <property type="match status" value="1"/>
</dbReference>
<evidence type="ECO:0000256" key="5">
    <source>
        <dbReference type="ARBA" id="ARBA00022691"/>
    </source>
</evidence>
<feature type="binding site" evidence="8 9">
    <location>
        <position position="117"/>
    </location>
    <ligand>
        <name>S-adenosyl-L-methionine</name>
        <dbReference type="ChEBI" id="CHEBI:59789"/>
    </ligand>
</feature>
<comment type="similarity">
    <text evidence="8">Belongs to the class I-like SAM-binding methyltransferase superfamily. rRNA adenine N(6)-methyltransferase family. RsmA subfamily.</text>
</comment>
<evidence type="ECO:0000256" key="3">
    <source>
        <dbReference type="ARBA" id="ARBA00022603"/>
    </source>
</evidence>
<keyword evidence="7 8" id="KW-0694">RNA-binding</keyword>
<comment type="caution">
    <text evidence="11">The sequence shown here is derived from an EMBL/GenBank/DDBJ whole genome shotgun (WGS) entry which is preliminary data.</text>
</comment>
<dbReference type="InterPro" id="IPR000086">
    <property type="entry name" value="NUDIX_hydrolase_dom"/>
</dbReference>
<protein>
    <recommendedName>
        <fullName evidence="8">Ribosomal RNA small subunit methyltransferase A</fullName>
        <ecNumber evidence="8">2.1.1.182</ecNumber>
    </recommendedName>
    <alternativeName>
        <fullName evidence="8">16S rRNA (adenine(1518)-N(6)/adenine(1519)-N(6))-dimethyltransferase</fullName>
    </alternativeName>
    <alternativeName>
        <fullName evidence="8">16S rRNA dimethyladenosine transferase</fullName>
    </alternativeName>
    <alternativeName>
        <fullName evidence="8">16S rRNA dimethylase</fullName>
    </alternativeName>
    <alternativeName>
        <fullName evidence="8">S-adenosylmethionine-6-N', N'-adenosyl(rRNA) dimethyltransferase</fullName>
    </alternativeName>
</protein>
<dbReference type="Pfam" id="PF00398">
    <property type="entry name" value="RrnaAD"/>
    <property type="match status" value="1"/>
</dbReference>
<dbReference type="PROSITE" id="PS51462">
    <property type="entry name" value="NUDIX"/>
    <property type="match status" value="1"/>
</dbReference>
<keyword evidence="4 8" id="KW-0808">Transferase</keyword>
<dbReference type="InterPro" id="IPR015797">
    <property type="entry name" value="NUDIX_hydrolase-like_dom_sf"/>
</dbReference>
<dbReference type="InterPro" id="IPR011530">
    <property type="entry name" value="rRNA_adenine_dimethylase"/>
</dbReference>
<keyword evidence="2 8" id="KW-0698">rRNA processing</keyword>
<evidence type="ECO:0000256" key="4">
    <source>
        <dbReference type="ARBA" id="ARBA00022679"/>
    </source>
</evidence>
<comment type="function">
    <text evidence="8">Specifically dimethylates two adjacent adenosines (A1518 and A1519) in the loop of a conserved hairpin near the 3'-end of 16S rRNA in the 30S particle. May play a critical role in biogenesis of 30S subunits.</text>
</comment>
<dbReference type="PROSITE" id="PS51689">
    <property type="entry name" value="SAM_RNA_A_N6_MT"/>
    <property type="match status" value="1"/>
</dbReference>